<keyword evidence="8" id="KW-0539">Nucleus</keyword>
<evidence type="ECO:0000313" key="10">
    <source>
        <dbReference type="EMBL" id="KAL1896584.1"/>
    </source>
</evidence>
<organism evidence="10 11">
    <name type="scientific">Sporothrix stenoceras</name>
    <dbReference type="NCBI Taxonomy" id="5173"/>
    <lineage>
        <taxon>Eukaryota</taxon>
        <taxon>Fungi</taxon>
        <taxon>Dikarya</taxon>
        <taxon>Ascomycota</taxon>
        <taxon>Pezizomycotina</taxon>
        <taxon>Sordariomycetes</taxon>
        <taxon>Sordariomycetidae</taxon>
        <taxon>Ophiostomatales</taxon>
        <taxon>Ophiostomataceae</taxon>
        <taxon>Sporothrix</taxon>
    </lineage>
</organism>
<comment type="caution">
    <text evidence="10">The sequence shown here is derived from an EMBL/GenBank/DDBJ whole genome shotgun (WGS) entry which is preliminary data.</text>
</comment>
<proteinExistence type="inferred from homology"/>
<protein>
    <recommendedName>
        <fullName evidence="5">Elongator complex protein 5</fullName>
    </recommendedName>
</protein>
<accession>A0ABR3ZAN6</accession>
<evidence type="ECO:0000256" key="9">
    <source>
        <dbReference type="SAM" id="MobiDB-lite"/>
    </source>
</evidence>
<dbReference type="EMBL" id="JAWCUI010000022">
    <property type="protein sequence ID" value="KAL1896584.1"/>
    <property type="molecule type" value="Genomic_DNA"/>
</dbReference>
<sequence>MATPRVQTRSSIRTLLFQKLLYMRNGVSPLTLVLDTVRESGMPLVEELMLRAKRDAPGHPRTKVVYVASHLITPRSRSPHVDVVVERRGQPLDAFREKIVAAIGTAGTDGTKVLIIVDSVCQIARQDPLFAATFVSSLVSPTASVIGLYHTDGVDATGASTMPGTSPLHRGKPHPFRILCHLATAVLRVLPLHEEVARKRARDRAEEVPRFGWAEGEGWPYGYSEQALRYGNRKDLVGGTPQSLDKRALLVTMELRRRSGRAMVEQYVMVLGTEIKMQSTQAQSSTKSSAQPRVALPWQAGATPCTDITVMEDHPLFAAARDPREDEKNGQDSGDEDIPTSTFNLGLTDKQRRDREGIVLPYFDAQTDIGAGEGGRILYDMGREDDFDDEEDEI</sequence>
<keyword evidence="11" id="KW-1185">Reference proteome</keyword>
<evidence type="ECO:0000256" key="7">
    <source>
        <dbReference type="ARBA" id="ARBA00022694"/>
    </source>
</evidence>
<feature type="region of interest" description="Disordered" evidence="9">
    <location>
        <begin position="319"/>
        <end position="349"/>
    </location>
</feature>
<keyword evidence="6" id="KW-0963">Cytoplasm</keyword>
<evidence type="ECO:0000313" key="11">
    <source>
        <dbReference type="Proteomes" id="UP001583186"/>
    </source>
</evidence>
<feature type="compositionally biased region" description="Basic and acidic residues" evidence="9">
    <location>
        <begin position="319"/>
        <end position="330"/>
    </location>
</feature>
<dbReference type="PANTHER" id="PTHR15641:SF1">
    <property type="entry name" value="ELONGATOR COMPLEX PROTEIN 5"/>
    <property type="match status" value="1"/>
</dbReference>
<dbReference type="Pfam" id="PF10483">
    <property type="entry name" value="Elong_Iki1"/>
    <property type="match status" value="1"/>
</dbReference>
<evidence type="ECO:0000256" key="1">
    <source>
        <dbReference type="ARBA" id="ARBA00004123"/>
    </source>
</evidence>
<evidence type="ECO:0000256" key="2">
    <source>
        <dbReference type="ARBA" id="ARBA00004496"/>
    </source>
</evidence>
<dbReference type="CDD" id="cd19496">
    <property type="entry name" value="Elp5"/>
    <property type="match status" value="1"/>
</dbReference>
<name>A0ABR3ZAN6_9PEZI</name>
<evidence type="ECO:0000256" key="3">
    <source>
        <dbReference type="ARBA" id="ARBA00005043"/>
    </source>
</evidence>
<reference evidence="10 11" key="1">
    <citation type="journal article" date="2024" name="IMA Fungus">
        <title>IMA Genome - F19 : A genome assembly and annotation guide to empower mycologists, including annotated draft genome sequences of Ceratocystis pirilliformis, Diaporthe australafricana, Fusarium ophioides, Paecilomyces lecythidis, and Sporothrix stenoceras.</title>
        <authorList>
            <person name="Aylward J."/>
            <person name="Wilson A.M."/>
            <person name="Visagie C.M."/>
            <person name="Spraker J."/>
            <person name="Barnes I."/>
            <person name="Buitendag C."/>
            <person name="Ceriani C."/>
            <person name="Del Mar Angel L."/>
            <person name="du Plessis D."/>
            <person name="Fuchs T."/>
            <person name="Gasser K."/>
            <person name="Kramer D."/>
            <person name="Li W."/>
            <person name="Munsamy K."/>
            <person name="Piso A."/>
            <person name="Price J.L."/>
            <person name="Sonnekus B."/>
            <person name="Thomas C."/>
            <person name="van der Nest A."/>
            <person name="van Dijk A."/>
            <person name="van Heerden A."/>
            <person name="van Vuuren N."/>
            <person name="Yilmaz N."/>
            <person name="Duong T.A."/>
            <person name="van der Merwe N.A."/>
            <person name="Wingfield M.J."/>
            <person name="Wingfield B.D."/>
        </authorList>
    </citation>
    <scope>NUCLEOTIDE SEQUENCE [LARGE SCALE GENOMIC DNA]</scope>
    <source>
        <strain evidence="10 11">CMW 5346</strain>
    </source>
</reference>
<comment type="subcellular location">
    <subcellularLocation>
        <location evidence="2">Cytoplasm</location>
    </subcellularLocation>
    <subcellularLocation>
        <location evidence="1">Nucleus</location>
    </subcellularLocation>
</comment>
<feature type="region of interest" description="Disordered" evidence="9">
    <location>
        <begin position="373"/>
        <end position="394"/>
    </location>
</feature>
<evidence type="ECO:0000256" key="5">
    <source>
        <dbReference type="ARBA" id="ARBA00020264"/>
    </source>
</evidence>
<evidence type="ECO:0000256" key="8">
    <source>
        <dbReference type="ARBA" id="ARBA00023242"/>
    </source>
</evidence>
<evidence type="ECO:0000256" key="6">
    <source>
        <dbReference type="ARBA" id="ARBA00022490"/>
    </source>
</evidence>
<dbReference type="InterPro" id="IPR019519">
    <property type="entry name" value="Elp5"/>
</dbReference>
<dbReference type="Proteomes" id="UP001583186">
    <property type="component" value="Unassembled WGS sequence"/>
</dbReference>
<feature type="compositionally biased region" description="Acidic residues" evidence="9">
    <location>
        <begin position="383"/>
        <end position="394"/>
    </location>
</feature>
<dbReference type="Gene3D" id="3.40.50.300">
    <property type="entry name" value="P-loop containing nucleotide triphosphate hydrolases"/>
    <property type="match status" value="1"/>
</dbReference>
<dbReference type="InterPro" id="IPR027417">
    <property type="entry name" value="P-loop_NTPase"/>
</dbReference>
<gene>
    <name evidence="10" type="ORF">Sste5346_004618</name>
</gene>
<dbReference type="PANTHER" id="PTHR15641">
    <property type="entry name" value="ELONGATOR COMPLEX PROTEIN 5"/>
    <property type="match status" value="1"/>
</dbReference>
<evidence type="ECO:0000256" key="4">
    <source>
        <dbReference type="ARBA" id="ARBA00009567"/>
    </source>
</evidence>
<comment type="similarity">
    <text evidence="4">Belongs to the ELP5 family.</text>
</comment>
<comment type="pathway">
    <text evidence="3">tRNA modification; 5-methoxycarbonylmethyl-2-thiouridine-tRNA biosynthesis.</text>
</comment>
<keyword evidence="7" id="KW-0819">tRNA processing</keyword>